<dbReference type="EMBL" id="BMAO01017372">
    <property type="protein sequence ID" value="GFR15211.1"/>
    <property type="molecule type" value="Genomic_DNA"/>
</dbReference>
<name>A0A8X6H0X9_TRICU</name>
<feature type="compositionally biased region" description="Polar residues" evidence="1">
    <location>
        <begin position="35"/>
        <end position="45"/>
    </location>
</feature>
<evidence type="ECO:0000313" key="2">
    <source>
        <dbReference type="EMBL" id="GFR15211.1"/>
    </source>
</evidence>
<organism evidence="2 3">
    <name type="scientific">Trichonephila clavata</name>
    <name type="common">Joro spider</name>
    <name type="synonym">Nephila clavata</name>
    <dbReference type="NCBI Taxonomy" id="2740835"/>
    <lineage>
        <taxon>Eukaryota</taxon>
        <taxon>Metazoa</taxon>
        <taxon>Ecdysozoa</taxon>
        <taxon>Arthropoda</taxon>
        <taxon>Chelicerata</taxon>
        <taxon>Arachnida</taxon>
        <taxon>Araneae</taxon>
        <taxon>Araneomorphae</taxon>
        <taxon>Entelegynae</taxon>
        <taxon>Araneoidea</taxon>
        <taxon>Nephilidae</taxon>
        <taxon>Trichonephila</taxon>
    </lineage>
</organism>
<dbReference type="AlphaFoldDB" id="A0A8X6H0X9"/>
<dbReference type="Pfam" id="PF10163">
    <property type="entry name" value="EnY2"/>
    <property type="match status" value="1"/>
</dbReference>
<protein>
    <submittedName>
        <fullName evidence="2">Transcription and mRNA export factor ENY2</fullName>
    </submittedName>
</protein>
<gene>
    <name evidence="2" type="primary">NCL1_52763</name>
    <name evidence="2" type="ORF">TNCT_271111</name>
</gene>
<evidence type="ECO:0000313" key="3">
    <source>
        <dbReference type="Proteomes" id="UP000887116"/>
    </source>
</evidence>
<comment type="caution">
    <text evidence="2">The sequence shown here is derived from an EMBL/GenBank/DDBJ whole genome shotgun (WGS) entry which is preliminary data.</text>
</comment>
<dbReference type="InterPro" id="IPR018783">
    <property type="entry name" value="TF_ENY2"/>
</dbReference>
<dbReference type="GO" id="GO:0000124">
    <property type="term" value="C:SAGA complex"/>
    <property type="evidence" value="ECO:0007669"/>
    <property type="project" value="InterPro"/>
</dbReference>
<accession>A0A8X6H0X9</accession>
<dbReference type="InterPro" id="IPR038212">
    <property type="entry name" value="TF_EnY2_sf"/>
</dbReference>
<dbReference type="Gene3D" id="1.10.246.140">
    <property type="match status" value="1"/>
</dbReference>
<feature type="region of interest" description="Disordered" evidence="1">
    <location>
        <begin position="1"/>
        <end position="45"/>
    </location>
</feature>
<dbReference type="GO" id="GO:0005643">
    <property type="term" value="C:nuclear pore"/>
    <property type="evidence" value="ECO:0007669"/>
    <property type="project" value="InterPro"/>
</dbReference>
<dbReference type="PANTHER" id="PTHR12514">
    <property type="entry name" value="ENHANCER OF YELLOW 2 TRANSCRIPTION FACTOR"/>
    <property type="match status" value="1"/>
</dbReference>
<dbReference type="GO" id="GO:0006406">
    <property type="term" value="P:mRNA export from nucleus"/>
    <property type="evidence" value="ECO:0007669"/>
    <property type="project" value="InterPro"/>
</dbReference>
<reference evidence="2" key="1">
    <citation type="submission" date="2020-07" db="EMBL/GenBank/DDBJ databases">
        <title>Multicomponent nature underlies the extraordinary mechanical properties of spider dragline silk.</title>
        <authorList>
            <person name="Kono N."/>
            <person name="Nakamura H."/>
            <person name="Mori M."/>
            <person name="Yoshida Y."/>
            <person name="Ohtoshi R."/>
            <person name="Malay A.D."/>
            <person name="Moran D.A.P."/>
            <person name="Tomita M."/>
            <person name="Numata K."/>
            <person name="Arakawa K."/>
        </authorList>
    </citation>
    <scope>NUCLEOTIDE SEQUENCE</scope>
</reference>
<sequence>MAGLVFPSCSNEDSSEEGSTRDCSESCEEEYYMNPDSSNSLQEEAGAVNNNAESVDDIMDKVRIKLIETGAYDRLRDLMSVRLNETGWRLHMMSHCREFIRKKGGKVTYEVLYQSLKENAYQKVPDALLPRSDDTAGCLCVAQLKTHGCKRRAQKRKRIIIFI</sequence>
<keyword evidence="3" id="KW-1185">Reference proteome</keyword>
<proteinExistence type="predicted"/>
<evidence type="ECO:0000256" key="1">
    <source>
        <dbReference type="SAM" id="MobiDB-lite"/>
    </source>
</evidence>
<dbReference type="GO" id="GO:0003713">
    <property type="term" value="F:transcription coactivator activity"/>
    <property type="evidence" value="ECO:0007669"/>
    <property type="project" value="InterPro"/>
</dbReference>
<dbReference type="OrthoDB" id="6430709at2759"/>
<dbReference type="Proteomes" id="UP000887116">
    <property type="component" value="Unassembled WGS sequence"/>
</dbReference>